<protein>
    <submittedName>
        <fullName evidence="5">Prephenate dehydrogenase</fullName>
    </submittedName>
</protein>
<dbReference type="Pfam" id="PF20463">
    <property type="entry name" value="PDH_C"/>
    <property type="match status" value="1"/>
</dbReference>
<organism evidence="5 6">
    <name type="scientific">Anaerococcus faecalis</name>
    <dbReference type="NCBI Taxonomy" id="2742993"/>
    <lineage>
        <taxon>Bacteria</taxon>
        <taxon>Bacillati</taxon>
        <taxon>Bacillota</taxon>
        <taxon>Tissierellia</taxon>
        <taxon>Tissierellales</taxon>
        <taxon>Peptoniphilaceae</taxon>
        <taxon>Anaerococcus</taxon>
    </lineage>
</organism>
<comment type="similarity">
    <text evidence="1">Belongs to the prephenate/arogenate dehydrogenase family.</text>
</comment>
<dbReference type="InterPro" id="IPR003099">
    <property type="entry name" value="Prephen_DH"/>
</dbReference>
<dbReference type="PROSITE" id="PS51176">
    <property type="entry name" value="PDH_ADH"/>
    <property type="match status" value="1"/>
</dbReference>
<keyword evidence="6" id="KW-1185">Reference proteome</keyword>
<sequence length="268" mass="30752">MKNIAIVGLGLMGGSFAKAFIKYTNNNIFAYDIDKKSLEDGKNFGIREILNLEDLSKMDLTIICLNPNIIMNFVKENHKYFKNTVMDIAGVKNEVYPLIKSFESEGSFIYKSIHPMAGREIYGFKSSIDDLYKDASMIYVDELNEEEVFLFKSIGFSKFVKASCEVHDKMISFTSQLCHVISNAYILNDKSLNYDGFAAGSLKDMTRVAKINGKLWSELFLENRKFLLEDIDILIDNLKNIKNCLIYNDRKSLEDILLKGSNIRKKMW</sequence>
<dbReference type="SUPFAM" id="SSF51735">
    <property type="entry name" value="NAD(P)-binding Rossmann-fold domains"/>
    <property type="match status" value="1"/>
</dbReference>
<accession>A0ABX2N9S8</accession>
<dbReference type="InterPro" id="IPR050812">
    <property type="entry name" value="Preph/Arog_dehydrog"/>
</dbReference>
<dbReference type="EMBL" id="JABVBA010000004">
    <property type="protein sequence ID" value="NVF11324.1"/>
    <property type="molecule type" value="Genomic_DNA"/>
</dbReference>
<dbReference type="SUPFAM" id="SSF48179">
    <property type="entry name" value="6-phosphogluconate dehydrogenase C-terminal domain-like"/>
    <property type="match status" value="1"/>
</dbReference>
<dbReference type="PANTHER" id="PTHR21363">
    <property type="entry name" value="PREPHENATE DEHYDROGENASE"/>
    <property type="match status" value="1"/>
</dbReference>
<reference evidence="5 6" key="1">
    <citation type="submission" date="2020-06" db="EMBL/GenBank/DDBJ databases">
        <title>Anaerococcus sp. nov., isolated form swine feces.</title>
        <authorList>
            <person name="Yu S."/>
        </authorList>
    </citation>
    <scope>NUCLEOTIDE SEQUENCE [LARGE SCALE GENOMIC DNA]</scope>
    <source>
        <strain evidence="5 6">AGMB00486</strain>
    </source>
</reference>
<comment type="pathway">
    <text evidence="3">Amino-acid biosynthesis.</text>
</comment>
<dbReference type="RefSeq" id="WP_176269657.1">
    <property type="nucleotide sequence ID" value="NZ_JABVBA010000004.1"/>
</dbReference>
<proteinExistence type="inferred from homology"/>
<dbReference type="Proteomes" id="UP000540919">
    <property type="component" value="Unassembled WGS sequence"/>
</dbReference>
<dbReference type="Pfam" id="PF02153">
    <property type="entry name" value="PDH_N"/>
    <property type="match status" value="1"/>
</dbReference>
<evidence type="ECO:0000256" key="1">
    <source>
        <dbReference type="ARBA" id="ARBA00007964"/>
    </source>
</evidence>
<evidence type="ECO:0000313" key="5">
    <source>
        <dbReference type="EMBL" id="NVF11324.1"/>
    </source>
</evidence>
<evidence type="ECO:0000259" key="4">
    <source>
        <dbReference type="PROSITE" id="PS51176"/>
    </source>
</evidence>
<evidence type="ECO:0000256" key="3">
    <source>
        <dbReference type="ARBA" id="ARBA00029440"/>
    </source>
</evidence>
<evidence type="ECO:0000313" key="6">
    <source>
        <dbReference type="Proteomes" id="UP000540919"/>
    </source>
</evidence>
<keyword evidence="2" id="KW-0560">Oxidoreductase</keyword>
<feature type="domain" description="Prephenate/arogenate dehydrogenase" evidence="4">
    <location>
        <begin position="2"/>
        <end position="268"/>
    </location>
</feature>
<dbReference type="InterPro" id="IPR008927">
    <property type="entry name" value="6-PGluconate_DH-like_C_sf"/>
</dbReference>
<dbReference type="InterPro" id="IPR036291">
    <property type="entry name" value="NAD(P)-bd_dom_sf"/>
</dbReference>
<dbReference type="PANTHER" id="PTHR21363:SF0">
    <property type="entry name" value="PREPHENATE DEHYDROGENASE [NADP(+)]"/>
    <property type="match status" value="1"/>
</dbReference>
<name>A0ABX2N9S8_9FIRM</name>
<evidence type="ECO:0000256" key="2">
    <source>
        <dbReference type="ARBA" id="ARBA00023002"/>
    </source>
</evidence>
<dbReference type="Gene3D" id="1.10.3660.10">
    <property type="entry name" value="6-phosphogluconate dehydrogenase C-terminal like domain"/>
    <property type="match status" value="1"/>
</dbReference>
<dbReference type="InterPro" id="IPR046825">
    <property type="entry name" value="PDH_C"/>
</dbReference>
<gene>
    <name evidence="5" type="ORF">HV819_04890</name>
</gene>
<dbReference type="InterPro" id="IPR046826">
    <property type="entry name" value="PDH_N"/>
</dbReference>
<dbReference type="Gene3D" id="3.40.50.720">
    <property type="entry name" value="NAD(P)-binding Rossmann-like Domain"/>
    <property type="match status" value="1"/>
</dbReference>
<comment type="caution">
    <text evidence="5">The sequence shown here is derived from an EMBL/GenBank/DDBJ whole genome shotgun (WGS) entry which is preliminary data.</text>
</comment>